<dbReference type="NCBIfam" id="TIGR01554">
    <property type="entry name" value="major_cap_HK97"/>
    <property type="match status" value="1"/>
</dbReference>
<accession>A0A251ZWI0</accession>
<dbReference type="InterPro" id="IPR024455">
    <property type="entry name" value="Phage_capsid"/>
</dbReference>
<protein>
    <recommendedName>
        <fullName evidence="2">Phage capsid-like C-terminal domain-containing protein</fullName>
    </recommendedName>
</protein>
<gene>
    <name evidence="3" type="ORF">HK12_01415</name>
</gene>
<dbReference type="InterPro" id="IPR054612">
    <property type="entry name" value="Phage_capsid-like_C"/>
</dbReference>
<dbReference type="SUPFAM" id="SSF56563">
    <property type="entry name" value="Major capsid protein gp5"/>
    <property type="match status" value="1"/>
</dbReference>
<evidence type="ECO:0000259" key="2">
    <source>
        <dbReference type="Pfam" id="PF05065"/>
    </source>
</evidence>
<reference evidence="3 4" key="1">
    <citation type="submission" date="2014-06" db="EMBL/GenBank/DDBJ databases">
        <authorList>
            <person name="Ju J."/>
            <person name="Zhang J."/>
        </authorList>
    </citation>
    <scope>NUCLEOTIDE SEQUENCE [LARGE SCALE GENOMIC DNA]</scope>
    <source>
        <strain evidence="3">DmW_045</strain>
    </source>
</reference>
<evidence type="ECO:0000313" key="4">
    <source>
        <dbReference type="Proteomes" id="UP000194639"/>
    </source>
</evidence>
<organism evidence="3 4">
    <name type="scientific">Acetobacter orientalis</name>
    <dbReference type="NCBI Taxonomy" id="146474"/>
    <lineage>
        <taxon>Bacteria</taxon>
        <taxon>Pseudomonadati</taxon>
        <taxon>Pseudomonadota</taxon>
        <taxon>Alphaproteobacteria</taxon>
        <taxon>Acetobacterales</taxon>
        <taxon>Acetobacteraceae</taxon>
        <taxon>Acetobacter</taxon>
    </lineage>
</organism>
<evidence type="ECO:0000256" key="1">
    <source>
        <dbReference type="ARBA" id="ARBA00004328"/>
    </source>
</evidence>
<feature type="domain" description="Phage capsid-like C-terminal" evidence="2">
    <location>
        <begin position="77"/>
        <end position="358"/>
    </location>
</feature>
<comment type="caution">
    <text evidence="3">The sequence shown here is derived from an EMBL/GenBank/DDBJ whole genome shotgun (WGS) entry which is preliminary data.</text>
</comment>
<proteinExistence type="predicted"/>
<evidence type="ECO:0000313" key="3">
    <source>
        <dbReference type="EMBL" id="OUI79011.1"/>
    </source>
</evidence>
<dbReference type="EMBL" id="JOMO01000106">
    <property type="protein sequence ID" value="OUI79011.1"/>
    <property type="molecule type" value="Genomic_DNA"/>
</dbReference>
<comment type="subcellular location">
    <subcellularLocation>
        <location evidence="1">Virion</location>
    </subcellularLocation>
</comment>
<name>A0A251ZWI0_9PROT</name>
<sequence>MSTFNIISGNLSPELEKKLTDNKSLMGRKALNDFLLKEFGEVRSRNMIADGLGKAAADFVMKDALTSTNQPIVPQDMQGFISLLTAESVVRPNARIIPTPNGNRTIPRMRLGSTATWGGEGQTYSPSTPDFDQINLSWYKLTGMTYTTLEFNNFSYIDLTNEITSNLANMLALTEDKTFLLGSTATYAPKTCLLNSAKHTFVSTGKDNIGIANDLANVKSQMETDFISTQGAVVFGAPAVFNSLENLATQFGVYPFRDEIRSGYLNGYKICKTAQLPTNNATGTGDTAATNGSPLIFAQPKHLIIGDSYQYQLRSSTEGSFVDNGAQINTFGEDLIAWKLANAVDFAVEHPEAVCVLNTVGWTTLNIDGQYQAVSPANTSTTSASGAKGKSA</sequence>
<dbReference type="Pfam" id="PF05065">
    <property type="entry name" value="Phage_capsid"/>
    <property type="match status" value="1"/>
</dbReference>
<dbReference type="AlphaFoldDB" id="A0A251ZWI0"/>
<dbReference type="Proteomes" id="UP000194639">
    <property type="component" value="Unassembled WGS sequence"/>
</dbReference>